<evidence type="ECO:0000313" key="1">
    <source>
        <dbReference type="EMBL" id="MSS28082.1"/>
    </source>
</evidence>
<accession>A0A6L5XLL5</accession>
<dbReference type="Pfam" id="PF02597">
    <property type="entry name" value="ThiS"/>
    <property type="match status" value="1"/>
</dbReference>
<dbReference type="InterPro" id="IPR003749">
    <property type="entry name" value="ThiS/MoaD-like"/>
</dbReference>
<sequence>MRLNVKCFATLAEKSPPGGVCELPEGADAARLMLTLGVPAAEVKLIFINGVAAEPDAVLHDGDRVGLFPAVGGG</sequence>
<keyword evidence="2" id="KW-1185">Reference proteome</keyword>
<dbReference type="RefSeq" id="WP_154511126.1">
    <property type="nucleotide sequence ID" value="NZ_JAXELC010000008.1"/>
</dbReference>
<evidence type="ECO:0000313" key="2">
    <source>
        <dbReference type="Proteomes" id="UP000477488"/>
    </source>
</evidence>
<reference evidence="1 2" key="1">
    <citation type="submission" date="2019-09" db="EMBL/GenBank/DDBJ databases">
        <title>In-depth cultivation of the pig gut microbiome towards novel bacterial diversity and tailored functional studies.</title>
        <authorList>
            <person name="Wylensek D."/>
            <person name="Hitch T.C.A."/>
            <person name="Clavel T."/>
        </authorList>
    </citation>
    <scope>NUCLEOTIDE SEQUENCE [LARGE SCALE GENOMIC DNA]</scope>
    <source>
        <strain evidence="1 2">PG-178-WT-4</strain>
    </source>
</reference>
<dbReference type="Proteomes" id="UP000477488">
    <property type="component" value="Unassembled WGS sequence"/>
</dbReference>
<comment type="caution">
    <text evidence="1">The sequence shown here is derived from an EMBL/GenBank/DDBJ whole genome shotgun (WGS) entry which is preliminary data.</text>
</comment>
<dbReference type="InterPro" id="IPR012675">
    <property type="entry name" value="Beta-grasp_dom_sf"/>
</dbReference>
<dbReference type="AlphaFoldDB" id="A0A6L5XLL5"/>
<proteinExistence type="predicted"/>
<name>A0A6L5XLL5_9BACT</name>
<dbReference type="Gene3D" id="3.10.20.30">
    <property type="match status" value="1"/>
</dbReference>
<organism evidence="1 2">
    <name type="scientific">Desulfovibrio porci</name>
    <dbReference type="NCBI Taxonomy" id="2605782"/>
    <lineage>
        <taxon>Bacteria</taxon>
        <taxon>Pseudomonadati</taxon>
        <taxon>Thermodesulfobacteriota</taxon>
        <taxon>Desulfovibrionia</taxon>
        <taxon>Desulfovibrionales</taxon>
        <taxon>Desulfovibrionaceae</taxon>
        <taxon>Desulfovibrio</taxon>
    </lineage>
</organism>
<gene>
    <name evidence="1" type="ORF">FYJ44_08520</name>
</gene>
<dbReference type="InterPro" id="IPR016155">
    <property type="entry name" value="Mopterin_synth/thiamin_S_b"/>
</dbReference>
<dbReference type="SUPFAM" id="SSF54285">
    <property type="entry name" value="MoaD/ThiS"/>
    <property type="match status" value="1"/>
</dbReference>
<dbReference type="EMBL" id="VUMH01000007">
    <property type="protein sequence ID" value="MSS28082.1"/>
    <property type="molecule type" value="Genomic_DNA"/>
</dbReference>
<protein>
    <submittedName>
        <fullName evidence="1">MoaD/ThiS family protein</fullName>
    </submittedName>
</protein>